<dbReference type="HOGENOM" id="CLU_1950205_0_0_1"/>
<dbReference type="Proteomes" id="UP000014978">
    <property type="component" value="Unassembled WGS sequence"/>
</dbReference>
<comment type="caution">
    <text evidence="1">The sequence shown here is derived from an EMBL/GenBank/DDBJ whole genome shotgun (WGS) entry which is preliminary data.</text>
</comment>
<evidence type="ECO:0000313" key="2">
    <source>
        <dbReference type="Proteomes" id="UP000014978"/>
    </source>
</evidence>
<protein>
    <submittedName>
        <fullName evidence="1">Uncharacterized protein</fullName>
    </submittedName>
</protein>
<dbReference type="EMBL" id="ATCN01000299">
    <property type="protein sequence ID" value="EPR79323.1"/>
    <property type="molecule type" value="Genomic_DNA"/>
</dbReference>
<reference evidence="2" key="1">
    <citation type="journal article" date="2013" name="PLoS Genet.">
        <title>The genome of Spraguea lophii and the basis of host-microsporidian interactions.</title>
        <authorList>
            <person name="Campbell S.E."/>
            <person name="Williams T.A."/>
            <person name="Yousuf A."/>
            <person name="Soanes D.M."/>
            <person name="Paszkiewicz K.H."/>
            <person name="Williams B.A.P."/>
        </authorList>
    </citation>
    <scope>NUCLEOTIDE SEQUENCE [LARGE SCALE GENOMIC DNA]</scope>
    <source>
        <strain evidence="2">42_110</strain>
    </source>
</reference>
<name>S7XTW1_SPRLO</name>
<accession>S7XTW1</accession>
<evidence type="ECO:0000313" key="1">
    <source>
        <dbReference type="EMBL" id="EPR79323.1"/>
    </source>
</evidence>
<sequence>MDLDKEFIPPDILYVTAVYMKKKVLRNIYKTTRFKHLLERLLNAYKIKVNCMSIDSLVKYIEKLISYKKYNILESVAEYITSKKKSLLIMKYAQTKNTNLYLFLMSYCSFDKKNKVVANFAELNIGNEK</sequence>
<proteinExistence type="predicted"/>
<organism evidence="1 2">
    <name type="scientific">Spraguea lophii (strain 42_110)</name>
    <name type="common">Microsporidian parasite</name>
    <dbReference type="NCBI Taxonomy" id="1358809"/>
    <lineage>
        <taxon>Eukaryota</taxon>
        <taxon>Fungi</taxon>
        <taxon>Fungi incertae sedis</taxon>
        <taxon>Microsporidia</taxon>
        <taxon>Spragueidae</taxon>
        <taxon>Spraguea</taxon>
    </lineage>
</organism>
<dbReference type="InParanoid" id="S7XTW1"/>
<dbReference type="AlphaFoldDB" id="S7XTW1"/>
<gene>
    <name evidence="1" type="ORF">SLOPH_1225</name>
</gene>
<dbReference type="VEuPathDB" id="MicrosporidiaDB:SLOPH_1225"/>
<keyword evidence="2" id="KW-1185">Reference proteome</keyword>